<comment type="similarity">
    <text evidence="1">Belongs to the bactofilin family.</text>
</comment>
<dbReference type="Pfam" id="PF04519">
    <property type="entry name" value="Bactofilin"/>
    <property type="match status" value="1"/>
</dbReference>
<dbReference type="RefSeq" id="WP_249699726.1">
    <property type="nucleotide sequence ID" value="NZ_JAMFLX010000014.1"/>
</dbReference>
<name>A0ABT0PGJ5_9GAMM</name>
<protein>
    <submittedName>
        <fullName evidence="2">Polymer-forming cytoskeletal protein</fullName>
    </submittedName>
</protein>
<sequence>MWGKKQSAGDRVSSASGSDATTLISEGTEIRGDMIFRGSMHVEGRVIGNIQAHEGTLRLADGGLIEGDIRVSDIVINGTVKGDVFAAGKLELASKADISGNVYYNTIEMVVGAQVNGVLERVDAPDTLEPPRELGCVKEPEIIPAPVMTE</sequence>
<reference evidence="2 3" key="1">
    <citation type="submission" date="2022-05" db="EMBL/GenBank/DDBJ databases">
        <authorList>
            <person name="Park J.-S."/>
        </authorList>
    </citation>
    <scope>NUCLEOTIDE SEQUENCE [LARGE SCALE GENOMIC DNA]</scope>
    <source>
        <strain evidence="2 3">2012CJ34-2</strain>
    </source>
</reference>
<dbReference type="InterPro" id="IPR007607">
    <property type="entry name" value="BacA/B"/>
</dbReference>
<dbReference type="Proteomes" id="UP001203338">
    <property type="component" value="Unassembled WGS sequence"/>
</dbReference>
<evidence type="ECO:0000313" key="3">
    <source>
        <dbReference type="Proteomes" id="UP001203338"/>
    </source>
</evidence>
<accession>A0ABT0PGJ5</accession>
<gene>
    <name evidence="2" type="ORF">M3P05_11245</name>
</gene>
<proteinExistence type="inferred from homology"/>
<comment type="caution">
    <text evidence="2">The sequence shown here is derived from an EMBL/GenBank/DDBJ whole genome shotgun (WGS) entry which is preliminary data.</text>
</comment>
<organism evidence="2 3">
    <name type="scientific">Parendozoicomonas callyspongiae</name>
    <dbReference type="NCBI Taxonomy" id="2942213"/>
    <lineage>
        <taxon>Bacteria</taxon>
        <taxon>Pseudomonadati</taxon>
        <taxon>Pseudomonadota</taxon>
        <taxon>Gammaproteobacteria</taxon>
        <taxon>Oceanospirillales</taxon>
        <taxon>Endozoicomonadaceae</taxon>
        <taxon>Parendozoicomonas</taxon>
    </lineage>
</organism>
<dbReference type="EMBL" id="JAMFLX010000014">
    <property type="protein sequence ID" value="MCL6270497.1"/>
    <property type="molecule type" value="Genomic_DNA"/>
</dbReference>
<keyword evidence="3" id="KW-1185">Reference proteome</keyword>
<evidence type="ECO:0000256" key="1">
    <source>
        <dbReference type="ARBA" id="ARBA00044755"/>
    </source>
</evidence>
<evidence type="ECO:0000313" key="2">
    <source>
        <dbReference type="EMBL" id="MCL6270497.1"/>
    </source>
</evidence>
<dbReference type="PANTHER" id="PTHR35024">
    <property type="entry name" value="HYPOTHETICAL CYTOSOLIC PROTEIN"/>
    <property type="match status" value="1"/>
</dbReference>
<dbReference type="PANTHER" id="PTHR35024:SF4">
    <property type="entry name" value="POLYMER-FORMING CYTOSKELETAL PROTEIN"/>
    <property type="match status" value="1"/>
</dbReference>